<dbReference type="GO" id="GO:0016020">
    <property type="term" value="C:membrane"/>
    <property type="evidence" value="ECO:0007669"/>
    <property type="project" value="InterPro"/>
</dbReference>
<proteinExistence type="predicted"/>
<dbReference type="EMBL" id="SACN01000001">
    <property type="protein sequence ID" value="RVT93916.1"/>
    <property type="molecule type" value="Genomic_DNA"/>
</dbReference>
<accession>A0A437M8L8</accession>
<evidence type="ECO:0000313" key="2">
    <source>
        <dbReference type="EMBL" id="RVT93916.1"/>
    </source>
</evidence>
<dbReference type="Pfam" id="PF03203">
    <property type="entry name" value="MerC"/>
    <property type="match status" value="1"/>
</dbReference>
<comment type="caution">
    <text evidence="2">The sequence shown here is derived from an EMBL/GenBank/DDBJ whole genome shotgun (WGS) entry which is preliminary data.</text>
</comment>
<dbReference type="AlphaFoldDB" id="A0A437M8L8"/>
<dbReference type="OrthoDB" id="6078385at2"/>
<keyword evidence="3" id="KW-1185">Reference proteome</keyword>
<reference evidence="2 3" key="1">
    <citation type="submission" date="2019-01" db="EMBL/GenBank/DDBJ databases">
        <authorList>
            <person name="Chen W.-M."/>
        </authorList>
    </citation>
    <scope>NUCLEOTIDE SEQUENCE [LARGE SCALE GENOMIC DNA]</scope>
    <source>
        <strain evidence="2 3">CCP-7</strain>
    </source>
</reference>
<gene>
    <name evidence="2" type="ORF">EOD43_08655</name>
</gene>
<sequence length="129" mass="13510">MIRPRISRDLFDRLAIGLSALCLVHCAASVLLVAVLATAGGALLHPAIHEVGLGLAIFLAVIGLGRGFAQHRRPVPMVLGAIGIALMAMALFVRHGPGEVAYTMAGVTFVAIAHFLNRRETVASQLPLA</sequence>
<name>A0A437M8L8_9SPHN</name>
<keyword evidence="1" id="KW-0812">Transmembrane</keyword>
<evidence type="ECO:0000256" key="1">
    <source>
        <dbReference type="SAM" id="Phobius"/>
    </source>
</evidence>
<dbReference type="Proteomes" id="UP000282971">
    <property type="component" value="Unassembled WGS sequence"/>
</dbReference>
<keyword evidence="1" id="KW-1133">Transmembrane helix</keyword>
<protein>
    <submittedName>
        <fullName evidence="2">MerC domain-containing protein</fullName>
    </submittedName>
</protein>
<dbReference type="RefSeq" id="WP_127743013.1">
    <property type="nucleotide sequence ID" value="NZ_SACN01000001.1"/>
</dbReference>
<dbReference type="GO" id="GO:0015097">
    <property type="term" value="F:mercury ion transmembrane transporter activity"/>
    <property type="evidence" value="ECO:0007669"/>
    <property type="project" value="InterPro"/>
</dbReference>
<feature type="transmembrane region" description="Helical" evidence="1">
    <location>
        <begin position="100"/>
        <end position="117"/>
    </location>
</feature>
<feature type="transmembrane region" description="Helical" evidence="1">
    <location>
        <begin position="47"/>
        <end position="65"/>
    </location>
</feature>
<dbReference type="InterPro" id="IPR004891">
    <property type="entry name" value="Mercury-R_MerC"/>
</dbReference>
<evidence type="ECO:0000313" key="3">
    <source>
        <dbReference type="Proteomes" id="UP000282971"/>
    </source>
</evidence>
<organism evidence="2 3">
    <name type="scientific">Sphingomonas crocodyli</name>
    <dbReference type="NCBI Taxonomy" id="1979270"/>
    <lineage>
        <taxon>Bacteria</taxon>
        <taxon>Pseudomonadati</taxon>
        <taxon>Pseudomonadota</taxon>
        <taxon>Alphaproteobacteria</taxon>
        <taxon>Sphingomonadales</taxon>
        <taxon>Sphingomonadaceae</taxon>
        <taxon>Sphingomonas</taxon>
    </lineage>
</organism>
<feature type="transmembrane region" description="Helical" evidence="1">
    <location>
        <begin position="77"/>
        <end position="94"/>
    </location>
</feature>
<keyword evidence="1" id="KW-0472">Membrane</keyword>